<accession>A0AAD4CSR2</accession>
<sequence length="130" mass="13521">MRLFKYLVLAVAPLALANPEPAPQSDGGLLSQLPDILDGVKELLNQETLDDLQTIVKGAAVLLGGDNPQNLAKILSSDNVNKIQGLLNNADSLLTTGFVNDTSTLITDATPLVSSVSKLLGGLLGSVTDE</sequence>
<protein>
    <submittedName>
        <fullName evidence="2">Uncharacterized protein</fullName>
    </submittedName>
</protein>
<keyword evidence="3" id="KW-1185">Reference proteome</keyword>
<organism evidence="2 3">
    <name type="scientific">Aspergillus nanangensis</name>
    <dbReference type="NCBI Taxonomy" id="2582783"/>
    <lineage>
        <taxon>Eukaryota</taxon>
        <taxon>Fungi</taxon>
        <taxon>Dikarya</taxon>
        <taxon>Ascomycota</taxon>
        <taxon>Pezizomycotina</taxon>
        <taxon>Eurotiomycetes</taxon>
        <taxon>Eurotiomycetidae</taxon>
        <taxon>Eurotiales</taxon>
        <taxon>Aspergillaceae</taxon>
        <taxon>Aspergillus</taxon>
        <taxon>Aspergillus subgen. Circumdati</taxon>
    </lineage>
</organism>
<keyword evidence="1" id="KW-0732">Signal</keyword>
<reference evidence="2" key="2">
    <citation type="submission" date="2020-02" db="EMBL/GenBank/DDBJ databases">
        <authorList>
            <person name="Gilchrist C.L.M."/>
            <person name="Chooi Y.-H."/>
        </authorList>
    </citation>
    <scope>NUCLEOTIDE SEQUENCE</scope>
    <source>
        <strain evidence="2">MST-FP2251</strain>
    </source>
</reference>
<comment type="caution">
    <text evidence="2">The sequence shown here is derived from an EMBL/GenBank/DDBJ whole genome shotgun (WGS) entry which is preliminary data.</text>
</comment>
<evidence type="ECO:0000313" key="3">
    <source>
        <dbReference type="Proteomes" id="UP001194746"/>
    </source>
</evidence>
<evidence type="ECO:0000313" key="2">
    <source>
        <dbReference type="EMBL" id="KAF9891891.1"/>
    </source>
</evidence>
<feature type="chain" id="PRO_5042265455" evidence="1">
    <location>
        <begin position="18"/>
        <end position="130"/>
    </location>
</feature>
<evidence type="ECO:0000256" key="1">
    <source>
        <dbReference type="SAM" id="SignalP"/>
    </source>
</evidence>
<gene>
    <name evidence="2" type="ORF">FE257_002854</name>
</gene>
<name>A0AAD4CSR2_ASPNN</name>
<proteinExistence type="predicted"/>
<dbReference type="EMBL" id="VCAU01000015">
    <property type="protein sequence ID" value="KAF9891891.1"/>
    <property type="molecule type" value="Genomic_DNA"/>
</dbReference>
<reference evidence="2" key="1">
    <citation type="journal article" date="2019" name="Beilstein J. Org. Chem.">
        <title>Nanangenines: drimane sesquiterpenoids as the dominant metabolite cohort of a novel Australian fungus, Aspergillus nanangensis.</title>
        <authorList>
            <person name="Lacey H.J."/>
            <person name="Gilchrist C.L.M."/>
            <person name="Crombie A."/>
            <person name="Kalaitzis J.A."/>
            <person name="Vuong D."/>
            <person name="Rutledge P.J."/>
            <person name="Turner P."/>
            <person name="Pitt J.I."/>
            <person name="Lacey E."/>
            <person name="Chooi Y.H."/>
            <person name="Piggott A.M."/>
        </authorList>
    </citation>
    <scope>NUCLEOTIDE SEQUENCE</scope>
    <source>
        <strain evidence="2">MST-FP2251</strain>
    </source>
</reference>
<feature type="signal peptide" evidence="1">
    <location>
        <begin position="1"/>
        <end position="17"/>
    </location>
</feature>
<dbReference type="Proteomes" id="UP001194746">
    <property type="component" value="Unassembled WGS sequence"/>
</dbReference>
<dbReference type="AlphaFoldDB" id="A0AAD4CSR2"/>